<keyword evidence="3" id="KW-1185">Reference proteome</keyword>
<dbReference type="EMBL" id="BMVW01000018">
    <property type="protein sequence ID" value="GGZ35342.1"/>
    <property type="molecule type" value="Genomic_DNA"/>
</dbReference>
<dbReference type="InterPro" id="IPR045446">
    <property type="entry name" value="VMAP-M2"/>
</dbReference>
<organism evidence="2 3">
    <name type="scientific">Streptomyces poonensis</name>
    <dbReference type="NCBI Taxonomy" id="68255"/>
    <lineage>
        <taxon>Bacteria</taxon>
        <taxon>Bacillati</taxon>
        <taxon>Actinomycetota</taxon>
        <taxon>Actinomycetes</taxon>
        <taxon>Kitasatosporales</taxon>
        <taxon>Streptomycetaceae</taxon>
        <taxon>Streptomyces</taxon>
    </lineage>
</organism>
<proteinExistence type="predicted"/>
<dbReference type="AlphaFoldDB" id="A0A918UU12"/>
<evidence type="ECO:0000313" key="3">
    <source>
        <dbReference type="Proteomes" id="UP000622166"/>
    </source>
</evidence>
<sequence>MIDGTIPPRHVLVVGAQCEDARLEGLEDAARALHTALVDPGLGGCVDRGEESLLIGTGLGRERVHAAVVRAARAAQRDRGSLVLALIGHGEGTEGTPLHFVVSGRTNGPELDNMNVPDLLGSVANHPGVTGLLTIVDTCLAGGAVPDASRITMGRQEGGVRFGLLFAAAAKEEAYRMRLSKGLVRLMEEGLPGAGDLLTVDERLLEKLREEIEGQQLGGHVFNGAPAFGDSLWLARNRAAALGHSLGAIAGKAVQDAVRRIDTNLRLTTEEEITAWLREHPPAPGDRSWFAVRRLQEVQAELAAGRKTLRVVNKVFGPELTEESLQLAGLLAGLPLTWVRHEPPRALRDLVEYAAHHGDSMEGAHRALARLVAALAHVTGHGDRLPGDVIGWAQDLGLTATVNSRLRELTGQPHGERAPRLVLVLVDDGGESIVRVDAWLLYGRAVLAHQGFPCPARPDGTTKALAEALAWAGPWANVAGGRLSHIDVAAPTLTLLDRPPEDQIVRKQRLGANYTVTTRWSGLLTPPPDFAIDDMLQVGEQLLASMEEQRRACQSDDEPPGPAWLLEQDLETVEQLQELLVDHGCGQRVWAVTSLPRTDWDFMAQELLEHTPALVWPRQKDIGDAQALQASVRKHWQALPQQIAHAYRKQLSRTVQDPDGDLGPLAAVRTAWHDHDWQAFCQRRARAVVRAPHETTSKERA</sequence>
<comment type="caution">
    <text evidence="2">The sequence shown here is derived from an EMBL/GenBank/DDBJ whole genome shotgun (WGS) entry which is preliminary data.</text>
</comment>
<gene>
    <name evidence="2" type="ORF">GCM10010365_65210</name>
</gene>
<name>A0A918UU12_9ACTN</name>
<dbReference type="RefSeq" id="WP_189865532.1">
    <property type="nucleotide sequence ID" value="NZ_BMVW01000018.1"/>
</dbReference>
<reference evidence="2" key="1">
    <citation type="journal article" date="2014" name="Int. J. Syst. Evol. Microbiol.">
        <title>Complete genome sequence of Corynebacterium casei LMG S-19264T (=DSM 44701T), isolated from a smear-ripened cheese.</title>
        <authorList>
            <consortium name="US DOE Joint Genome Institute (JGI-PGF)"/>
            <person name="Walter F."/>
            <person name="Albersmeier A."/>
            <person name="Kalinowski J."/>
            <person name="Ruckert C."/>
        </authorList>
    </citation>
    <scope>NUCLEOTIDE SEQUENCE</scope>
    <source>
        <strain evidence="2">JCM 4815</strain>
    </source>
</reference>
<reference evidence="2" key="2">
    <citation type="submission" date="2020-09" db="EMBL/GenBank/DDBJ databases">
        <authorList>
            <person name="Sun Q."/>
            <person name="Ohkuma M."/>
        </authorList>
    </citation>
    <scope>NUCLEOTIDE SEQUENCE</scope>
    <source>
        <strain evidence="2">JCM 4815</strain>
    </source>
</reference>
<evidence type="ECO:0000313" key="2">
    <source>
        <dbReference type="EMBL" id="GGZ35342.1"/>
    </source>
</evidence>
<dbReference type="Proteomes" id="UP000622166">
    <property type="component" value="Unassembled WGS sequence"/>
</dbReference>
<protein>
    <recommendedName>
        <fullName evidence="1">vWA-MoxR associated protein middle region 2 domain-containing protein</fullName>
    </recommendedName>
</protein>
<evidence type="ECO:0000259" key="1">
    <source>
        <dbReference type="Pfam" id="PF19965"/>
    </source>
</evidence>
<feature type="domain" description="vWA-MoxR associated protein middle region 2" evidence="1">
    <location>
        <begin position="194"/>
        <end position="406"/>
    </location>
</feature>
<accession>A0A918UU12</accession>
<dbReference type="Pfam" id="PF19965">
    <property type="entry name" value="VMAP-M2"/>
    <property type="match status" value="1"/>
</dbReference>